<comment type="caution">
    <text evidence="1">The sequence shown here is derived from an EMBL/GenBank/DDBJ whole genome shotgun (WGS) entry which is preliminary data.</text>
</comment>
<proteinExistence type="predicted"/>
<evidence type="ECO:0000313" key="2">
    <source>
        <dbReference type="Proteomes" id="UP001386955"/>
    </source>
</evidence>
<sequence>MYPIDDDEDRSLDLLVRFVQNVLKVSNKSQESSLIPSPFPHLHLICSGIFCQWDPGAGIPVDFDGISSGFFPPLILL</sequence>
<dbReference type="AlphaFoldDB" id="A0AAN9SW98"/>
<reference evidence="1 2" key="1">
    <citation type="submission" date="2024-01" db="EMBL/GenBank/DDBJ databases">
        <title>The genomes of 5 underutilized Papilionoideae crops provide insights into root nodulation and disease resistanc.</title>
        <authorList>
            <person name="Jiang F."/>
        </authorList>
    </citation>
    <scope>NUCLEOTIDE SEQUENCE [LARGE SCALE GENOMIC DNA]</scope>
    <source>
        <strain evidence="1">DUOXIRENSHENG_FW03</strain>
        <tissue evidence="1">Leaves</tissue>
    </source>
</reference>
<organism evidence="1 2">
    <name type="scientific">Psophocarpus tetragonolobus</name>
    <name type="common">Winged bean</name>
    <name type="synonym">Dolichos tetragonolobus</name>
    <dbReference type="NCBI Taxonomy" id="3891"/>
    <lineage>
        <taxon>Eukaryota</taxon>
        <taxon>Viridiplantae</taxon>
        <taxon>Streptophyta</taxon>
        <taxon>Embryophyta</taxon>
        <taxon>Tracheophyta</taxon>
        <taxon>Spermatophyta</taxon>
        <taxon>Magnoliopsida</taxon>
        <taxon>eudicotyledons</taxon>
        <taxon>Gunneridae</taxon>
        <taxon>Pentapetalae</taxon>
        <taxon>rosids</taxon>
        <taxon>fabids</taxon>
        <taxon>Fabales</taxon>
        <taxon>Fabaceae</taxon>
        <taxon>Papilionoideae</taxon>
        <taxon>50 kb inversion clade</taxon>
        <taxon>NPAAA clade</taxon>
        <taxon>indigoferoid/millettioid clade</taxon>
        <taxon>Phaseoleae</taxon>
        <taxon>Psophocarpus</taxon>
    </lineage>
</organism>
<evidence type="ECO:0000313" key="1">
    <source>
        <dbReference type="EMBL" id="KAK7405854.1"/>
    </source>
</evidence>
<dbReference type="Proteomes" id="UP001386955">
    <property type="component" value="Unassembled WGS sequence"/>
</dbReference>
<accession>A0AAN9SW98</accession>
<protein>
    <submittedName>
        <fullName evidence="1">Uncharacterized protein</fullName>
    </submittedName>
</protein>
<dbReference type="EMBL" id="JAYMYS010000002">
    <property type="protein sequence ID" value="KAK7405854.1"/>
    <property type="molecule type" value="Genomic_DNA"/>
</dbReference>
<name>A0AAN9SW98_PSOTE</name>
<keyword evidence="2" id="KW-1185">Reference proteome</keyword>
<gene>
    <name evidence="1" type="ORF">VNO78_07464</name>
</gene>